<dbReference type="Proteomes" id="UP001497382">
    <property type="component" value="Unassembled WGS sequence"/>
</dbReference>
<evidence type="ECO:0000256" key="1">
    <source>
        <dbReference type="SAM" id="MobiDB-lite"/>
    </source>
</evidence>
<feature type="region of interest" description="Disordered" evidence="1">
    <location>
        <begin position="81"/>
        <end position="108"/>
    </location>
</feature>
<evidence type="ECO:0000256" key="2">
    <source>
        <dbReference type="SAM" id="Phobius"/>
    </source>
</evidence>
<protein>
    <submittedName>
        <fullName evidence="3">Uncharacterized protein</fullName>
    </submittedName>
</protein>
<name>A0AAV2A1K1_9ARAC</name>
<feature type="compositionally biased region" description="Basic and acidic residues" evidence="1">
    <location>
        <begin position="98"/>
        <end position="108"/>
    </location>
</feature>
<keyword evidence="2" id="KW-0472">Membrane</keyword>
<accession>A0AAV2A1K1</accession>
<proteinExistence type="predicted"/>
<feature type="transmembrane region" description="Helical" evidence="2">
    <location>
        <begin position="47"/>
        <end position="71"/>
    </location>
</feature>
<dbReference type="AlphaFoldDB" id="A0AAV2A1K1"/>
<reference evidence="3 4" key="1">
    <citation type="submission" date="2024-04" db="EMBL/GenBank/DDBJ databases">
        <authorList>
            <person name="Rising A."/>
            <person name="Reimegard J."/>
            <person name="Sonavane S."/>
            <person name="Akerstrom W."/>
            <person name="Nylinder S."/>
            <person name="Hedman E."/>
            <person name="Kallberg Y."/>
        </authorList>
    </citation>
    <scope>NUCLEOTIDE SEQUENCE [LARGE SCALE GENOMIC DNA]</scope>
</reference>
<sequence>MVLLLPFFYMARVIKDTIRDFLRSCQDGSFEGVDFWEMLFSPLQWSFITWLKLFGLIFLAQVLIVVLFFVYRIVHPIRQVEHNGIGHPDPNLARRNLGVRDEPPPEDE</sequence>
<comment type="caution">
    <text evidence="3">The sequence shown here is derived from an EMBL/GenBank/DDBJ whole genome shotgun (WGS) entry which is preliminary data.</text>
</comment>
<organism evidence="3 4">
    <name type="scientific">Larinioides sclopetarius</name>
    <dbReference type="NCBI Taxonomy" id="280406"/>
    <lineage>
        <taxon>Eukaryota</taxon>
        <taxon>Metazoa</taxon>
        <taxon>Ecdysozoa</taxon>
        <taxon>Arthropoda</taxon>
        <taxon>Chelicerata</taxon>
        <taxon>Arachnida</taxon>
        <taxon>Araneae</taxon>
        <taxon>Araneomorphae</taxon>
        <taxon>Entelegynae</taxon>
        <taxon>Araneoidea</taxon>
        <taxon>Araneidae</taxon>
        <taxon>Larinioides</taxon>
    </lineage>
</organism>
<evidence type="ECO:0000313" key="4">
    <source>
        <dbReference type="Proteomes" id="UP001497382"/>
    </source>
</evidence>
<keyword evidence="2" id="KW-1133">Transmembrane helix</keyword>
<evidence type="ECO:0000313" key="3">
    <source>
        <dbReference type="EMBL" id="CAL1276825.1"/>
    </source>
</evidence>
<keyword evidence="2" id="KW-0812">Transmembrane</keyword>
<dbReference type="EMBL" id="CAXIEN010000096">
    <property type="protein sequence ID" value="CAL1276825.1"/>
    <property type="molecule type" value="Genomic_DNA"/>
</dbReference>
<gene>
    <name evidence="3" type="ORF">LARSCL_LOCUS8862</name>
</gene>
<keyword evidence="4" id="KW-1185">Reference proteome</keyword>